<dbReference type="Pfam" id="PF00106">
    <property type="entry name" value="adh_short"/>
    <property type="match status" value="1"/>
</dbReference>
<dbReference type="AlphaFoldDB" id="A0A3N6PSF8"/>
<comment type="similarity">
    <text evidence="1">Belongs to the short-chain dehydrogenases/reductases (SDR) family.</text>
</comment>
<organism evidence="2 3">
    <name type="scientific">Paraburkholderia dinghuensis</name>
    <dbReference type="NCBI Taxonomy" id="2305225"/>
    <lineage>
        <taxon>Bacteria</taxon>
        <taxon>Pseudomonadati</taxon>
        <taxon>Pseudomonadota</taxon>
        <taxon>Betaproteobacteria</taxon>
        <taxon>Burkholderiales</taxon>
        <taxon>Burkholderiaceae</taxon>
        <taxon>Paraburkholderia</taxon>
    </lineage>
</organism>
<dbReference type="EMBL" id="RQIS01000011">
    <property type="protein sequence ID" value="RQH04900.1"/>
    <property type="molecule type" value="Genomic_DNA"/>
</dbReference>
<sequence length="274" mass="29336">MADRSVREDQSLAIVVGAGGGLGMACARRMGQRYRVVLADIDARRVETLASQLCEEGIAALASPCDVTDRHSVATLFDTLPRTAPLAALVHVVGLSPSVGDWKRIMAVNLQGAARVADAALPHLTKGVGVFISSMAGHLTGDLTALHRLLDAPLAEDFMEALEVQCGRDIDASRSYMISKYGLNRMCRRLARTWGERGNRIVSLSPGLIATPMGQREFHHSPQKHELLARIPLGRQGGMQEIADALEFLCSERASFISGTDLLVDGGLGGTLRG</sequence>
<comment type="caution">
    <text evidence="2">The sequence shown here is derived from an EMBL/GenBank/DDBJ whole genome shotgun (WGS) entry which is preliminary data.</text>
</comment>
<accession>A0A3N6PSF8</accession>
<dbReference type="SUPFAM" id="SSF51735">
    <property type="entry name" value="NAD(P)-binding Rossmann-fold domains"/>
    <property type="match status" value="1"/>
</dbReference>
<dbReference type="CDD" id="cd05233">
    <property type="entry name" value="SDR_c"/>
    <property type="match status" value="1"/>
</dbReference>
<dbReference type="Pfam" id="PF13561">
    <property type="entry name" value="adh_short_C2"/>
    <property type="match status" value="1"/>
</dbReference>
<dbReference type="PROSITE" id="PS51257">
    <property type="entry name" value="PROKAR_LIPOPROTEIN"/>
    <property type="match status" value="1"/>
</dbReference>
<dbReference type="PANTHER" id="PTHR42760">
    <property type="entry name" value="SHORT-CHAIN DEHYDROGENASES/REDUCTASES FAMILY MEMBER"/>
    <property type="match status" value="1"/>
</dbReference>
<proteinExistence type="inferred from homology"/>
<reference evidence="2 3" key="1">
    <citation type="submission" date="2018-11" db="EMBL/GenBank/DDBJ databases">
        <title>Paraburkholderia sp. DHOA04, isolated from soil.</title>
        <authorList>
            <person name="Gao Z.-H."/>
            <person name="Qiu L.-H."/>
            <person name="Fu J.-C."/>
        </authorList>
    </citation>
    <scope>NUCLEOTIDE SEQUENCE [LARGE SCALE GENOMIC DNA]</scope>
    <source>
        <strain evidence="2 3">DHOA04</strain>
    </source>
</reference>
<dbReference type="Gene3D" id="3.40.50.720">
    <property type="entry name" value="NAD(P)-binding Rossmann-like Domain"/>
    <property type="match status" value="1"/>
</dbReference>
<evidence type="ECO:0000256" key="1">
    <source>
        <dbReference type="ARBA" id="ARBA00006484"/>
    </source>
</evidence>
<dbReference type="PRINTS" id="PR00081">
    <property type="entry name" value="GDHRDH"/>
</dbReference>
<evidence type="ECO:0000313" key="2">
    <source>
        <dbReference type="EMBL" id="RQH04900.1"/>
    </source>
</evidence>
<name>A0A3N6PSF8_9BURK</name>
<dbReference type="OrthoDB" id="7064009at2"/>
<dbReference type="GO" id="GO:0016616">
    <property type="term" value="F:oxidoreductase activity, acting on the CH-OH group of donors, NAD or NADP as acceptor"/>
    <property type="evidence" value="ECO:0007669"/>
    <property type="project" value="TreeGrafter"/>
</dbReference>
<evidence type="ECO:0000313" key="3">
    <source>
        <dbReference type="Proteomes" id="UP000272778"/>
    </source>
</evidence>
<gene>
    <name evidence="2" type="ORF">D1Y85_15910</name>
</gene>
<keyword evidence="3" id="KW-1185">Reference proteome</keyword>
<protein>
    <submittedName>
        <fullName evidence="2">SDR family oxidoreductase</fullName>
    </submittedName>
</protein>
<dbReference type="InterPro" id="IPR002347">
    <property type="entry name" value="SDR_fam"/>
</dbReference>
<dbReference type="InterPro" id="IPR036291">
    <property type="entry name" value="NAD(P)-bd_dom_sf"/>
</dbReference>
<dbReference type="Proteomes" id="UP000272778">
    <property type="component" value="Unassembled WGS sequence"/>
</dbReference>
<dbReference type="RefSeq" id="WP_124152036.1">
    <property type="nucleotide sequence ID" value="NZ_RQIS01000011.1"/>
</dbReference>